<dbReference type="RefSeq" id="WP_344942182.1">
    <property type="nucleotide sequence ID" value="NZ_BAAAZG010000002.1"/>
</dbReference>
<dbReference type="InterPro" id="IPR050490">
    <property type="entry name" value="Bact_solute-bd_prot1"/>
</dbReference>
<keyword evidence="2" id="KW-0813">Transport</keyword>
<organism evidence="5 6">
    <name type="scientific">Actinomadura miaoliensis</name>
    <dbReference type="NCBI Taxonomy" id="430685"/>
    <lineage>
        <taxon>Bacteria</taxon>
        <taxon>Bacillati</taxon>
        <taxon>Actinomycetota</taxon>
        <taxon>Actinomycetes</taxon>
        <taxon>Streptosporangiales</taxon>
        <taxon>Thermomonosporaceae</taxon>
        <taxon>Actinomadura</taxon>
    </lineage>
</organism>
<dbReference type="Proteomes" id="UP001500683">
    <property type="component" value="Unassembled WGS sequence"/>
</dbReference>
<evidence type="ECO:0000256" key="4">
    <source>
        <dbReference type="SAM" id="SignalP"/>
    </source>
</evidence>
<dbReference type="PANTHER" id="PTHR43649">
    <property type="entry name" value="ARABINOSE-BINDING PROTEIN-RELATED"/>
    <property type="match status" value="1"/>
</dbReference>
<keyword evidence="6" id="KW-1185">Reference proteome</keyword>
<feature type="chain" id="PRO_5045163308" description="Extracellular solute-binding protein" evidence="4">
    <location>
        <begin position="28"/>
        <end position="450"/>
    </location>
</feature>
<dbReference type="Gene3D" id="3.40.190.10">
    <property type="entry name" value="Periplasmic binding protein-like II"/>
    <property type="match status" value="2"/>
</dbReference>
<evidence type="ECO:0000256" key="3">
    <source>
        <dbReference type="ARBA" id="ARBA00022729"/>
    </source>
</evidence>
<protein>
    <recommendedName>
        <fullName evidence="7">Extracellular solute-binding protein</fullName>
    </recommendedName>
</protein>
<dbReference type="SUPFAM" id="SSF53850">
    <property type="entry name" value="Periplasmic binding protein-like II"/>
    <property type="match status" value="1"/>
</dbReference>
<name>A0ABP7V8C8_9ACTN</name>
<evidence type="ECO:0000256" key="2">
    <source>
        <dbReference type="ARBA" id="ARBA00022448"/>
    </source>
</evidence>
<reference evidence="6" key="1">
    <citation type="journal article" date="2019" name="Int. J. Syst. Evol. Microbiol.">
        <title>The Global Catalogue of Microorganisms (GCM) 10K type strain sequencing project: providing services to taxonomists for standard genome sequencing and annotation.</title>
        <authorList>
            <consortium name="The Broad Institute Genomics Platform"/>
            <consortium name="The Broad Institute Genome Sequencing Center for Infectious Disease"/>
            <person name="Wu L."/>
            <person name="Ma J."/>
        </authorList>
    </citation>
    <scope>NUCLEOTIDE SEQUENCE [LARGE SCALE GENOMIC DNA]</scope>
    <source>
        <strain evidence="6">JCM 16702</strain>
    </source>
</reference>
<comment type="similarity">
    <text evidence="1">Belongs to the bacterial solute-binding protein 1 family.</text>
</comment>
<dbReference type="Pfam" id="PF01547">
    <property type="entry name" value="SBP_bac_1"/>
    <property type="match status" value="1"/>
</dbReference>
<sequence length="450" mass="49438">MELASPALRRAVSAVAAASVAVTLAAACTSAGQDDEDADGVGRIVFADSHDTTRGRQIKRLVDAWNGRHPDERVEMVELPENSDDQRAQLVAHAQDAAAAREREAGGEAAAATGADACYDVVSIDIIRTAEFARWGYIVPLDRDEFEADAFLARPIEGASYRGGLWAIPLRADVGLLYYRKDVLDQAGEHVPATWEELHRTALRVAPANKLAGYVTQLGAYEGFTVNAMEAFWDTGGEILGPKGEILTRPDALRDGIDRLHQGISEGWIPRETLSFNEEGSRAAFQDGTALFMRNWTYAYQVLNSSGSRVAGRFGVAPLPTPSSLGGWNLALSRCSRHRDTARRFMRFLTGPESQRTLFSQAGVAPTRKALYDDAALRSAYPHLAIMREGIEGARTRPVTPYYDQVSSLIQTHLRRALVEPGTMNREWVAVRDRELRILNEQMRTAADGR</sequence>
<accession>A0ABP7V8C8</accession>
<dbReference type="CDD" id="cd14750">
    <property type="entry name" value="PBP2_TMBP"/>
    <property type="match status" value="1"/>
</dbReference>
<keyword evidence="3 4" id="KW-0732">Signal</keyword>
<dbReference type="InterPro" id="IPR006059">
    <property type="entry name" value="SBP"/>
</dbReference>
<proteinExistence type="inferred from homology"/>
<dbReference type="EMBL" id="BAAAZG010000002">
    <property type="protein sequence ID" value="GAA4061424.1"/>
    <property type="molecule type" value="Genomic_DNA"/>
</dbReference>
<evidence type="ECO:0008006" key="7">
    <source>
        <dbReference type="Google" id="ProtNLM"/>
    </source>
</evidence>
<dbReference type="PANTHER" id="PTHR43649:SF34">
    <property type="entry name" value="ABC TRANSPORTER PERIPLASMIC-BINDING PROTEIN YCJN-RELATED"/>
    <property type="match status" value="1"/>
</dbReference>
<gene>
    <name evidence="5" type="ORF">GCM10022214_13020</name>
</gene>
<evidence type="ECO:0000313" key="6">
    <source>
        <dbReference type="Proteomes" id="UP001500683"/>
    </source>
</evidence>
<evidence type="ECO:0000256" key="1">
    <source>
        <dbReference type="ARBA" id="ARBA00008520"/>
    </source>
</evidence>
<evidence type="ECO:0000313" key="5">
    <source>
        <dbReference type="EMBL" id="GAA4061424.1"/>
    </source>
</evidence>
<feature type="signal peptide" evidence="4">
    <location>
        <begin position="1"/>
        <end position="27"/>
    </location>
</feature>
<comment type="caution">
    <text evidence="5">The sequence shown here is derived from an EMBL/GenBank/DDBJ whole genome shotgun (WGS) entry which is preliminary data.</text>
</comment>